<reference evidence="2 3" key="1">
    <citation type="submission" date="2018-04" db="EMBL/GenBank/DDBJ databases">
        <title>Altererythrobacter sp. HME9302 genome sequencing and assembly.</title>
        <authorList>
            <person name="Kang H."/>
            <person name="Kim H."/>
            <person name="Joh K."/>
        </authorList>
    </citation>
    <scope>NUCLEOTIDE SEQUENCE [LARGE SCALE GENOMIC DNA]</scope>
    <source>
        <strain evidence="2 3">HME9302</strain>
    </source>
</reference>
<keyword evidence="3" id="KW-1185">Reference proteome</keyword>
<protein>
    <recommendedName>
        <fullName evidence="4">Lipoprotein</fullName>
    </recommendedName>
</protein>
<dbReference type="AlphaFoldDB" id="A0A369QCT3"/>
<evidence type="ECO:0000313" key="3">
    <source>
        <dbReference type="Proteomes" id="UP000253727"/>
    </source>
</evidence>
<evidence type="ECO:0008006" key="4">
    <source>
        <dbReference type="Google" id="ProtNLM"/>
    </source>
</evidence>
<name>A0A369QCT3_9SPHN</name>
<dbReference type="Proteomes" id="UP000253727">
    <property type="component" value="Unassembled WGS sequence"/>
</dbReference>
<keyword evidence="1" id="KW-0732">Signal</keyword>
<evidence type="ECO:0000256" key="1">
    <source>
        <dbReference type="SAM" id="SignalP"/>
    </source>
</evidence>
<evidence type="ECO:0000313" key="2">
    <source>
        <dbReference type="EMBL" id="RDC61046.1"/>
    </source>
</evidence>
<accession>A0A369QCT3</accession>
<feature type="signal peptide" evidence="1">
    <location>
        <begin position="1"/>
        <end position="25"/>
    </location>
</feature>
<dbReference type="OrthoDB" id="7406594at2"/>
<sequence length="297" mass="31259">MRRIAFVALALSAGCAPLVPSMAQAPVTADSQPDSSSVQGGQTTLSDGVSWADLADLADAAPMVVRAEIRNQAELKPERAPGLAAGYTRLYIEARTGALIAGNAAVGESLAYLVDVPLNAKGRAPKLKKQQVILFARDVPGQPGVIQLVKPDAQLDWSPALEARLRPILSAFADPAARPAVTAIRDALSVEGNLSGESETQIFLATASGDPASITVVRRPGAPPRWGVSWSDIVDQAAAAPRRDTLAWYRLACFLPRTLPASASLSNDAAARQRAAADYAFVLDELGPCDRRMNFAP</sequence>
<gene>
    <name evidence="2" type="ORF">HME9302_02263</name>
</gene>
<proteinExistence type="predicted"/>
<dbReference type="RefSeq" id="WP_115367081.1">
    <property type="nucleotide sequence ID" value="NZ_QBKA01000002.1"/>
</dbReference>
<dbReference type="PROSITE" id="PS51257">
    <property type="entry name" value="PROKAR_LIPOPROTEIN"/>
    <property type="match status" value="1"/>
</dbReference>
<feature type="chain" id="PRO_5016804087" description="Lipoprotein" evidence="1">
    <location>
        <begin position="26"/>
        <end position="297"/>
    </location>
</feature>
<comment type="caution">
    <text evidence="2">The sequence shown here is derived from an EMBL/GenBank/DDBJ whole genome shotgun (WGS) entry which is preliminary data.</text>
</comment>
<organism evidence="2 3">
    <name type="scientific">Alteripontixanthobacter maritimus</name>
    <dbReference type="NCBI Taxonomy" id="2161824"/>
    <lineage>
        <taxon>Bacteria</taxon>
        <taxon>Pseudomonadati</taxon>
        <taxon>Pseudomonadota</taxon>
        <taxon>Alphaproteobacteria</taxon>
        <taxon>Sphingomonadales</taxon>
        <taxon>Erythrobacteraceae</taxon>
        <taxon>Alteripontixanthobacter</taxon>
    </lineage>
</organism>
<dbReference type="EMBL" id="QBKA01000002">
    <property type="protein sequence ID" value="RDC61046.1"/>
    <property type="molecule type" value="Genomic_DNA"/>
</dbReference>